<evidence type="ECO:0000313" key="3">
    <source>
        <dbReference type="Proteomes" id="UP000295515"/>
    </source>
</evidence>
<keyword evidence="1" id="KW-0472">Membrane</keyword>
<dbReference type="EMBL" id="SMCQ01000011">
    <property type="protein sequence ID" value="TCV98669.1"/>
    <property type="molecule type" value="Genomic_DNA"/>
</dbReference>
<feature type="transmembrane region" description="Helical" evidence="1">
    <location>
        <begin position="55"/>
        <end position="74"/>
    </location>
</feature>
<keyword evidence="1" id="KW-0812">Transmembrane</keyword>
<evidence type="ECO:0000256" key="1">
    <source>
        <dbReference type="SAM" id="Phobius"/>
    </source>
</evidence>
<feature type="transmembrane region" description="Helical" evidence="1">
    <location>
        <begin position="20"/>
        <end position="43"/>
    </location>
</feature>
<sequence>MIFLFITFKFPKNQLKEDGVMIFCYIIELNIIGWIIIDILYMLKKISKDCGYKYLLLLAIIFVMNFLVLYFGGFESDTLKWFDNNSNFHLVYLLSLIVLFILNVILFFKKLKNKDC</sequence>
<evidence type="ECO:0000313" key="2">
    <source>
        <dbReference type="EMBL" id="TCV98669.1"/>
    </source>
</evidence>
<accession>A0A4V2W576</accession>
<feature type="transmembrane region" description="Helical" evidence="1">
    <location>
        <begin position="86"/>
        <end position="108"/>
    </location>
</feature>
<organism evidence="2 3">
    <name type="scientific">Longibaculum muris</name>
    <dbReference type="NCBI Taxonomy" id="1796628"/>
    <lineage>
        <taxon>Bacteria</taxon>
        <taxon>Bacillati</taxon>
        <taxon>Bacillota</taxon>
        <taxon>Erysipelotrichia</taxon>
        <taxon>Erysipelotrichales</taxon>
        <taxon>Coprobacillaceae</taxon>
        <taxon>Longibaculum</taxon>
    </lineage>
</organism>
<keyword evidence="3" id="KW-1185">Reference proteome</keyword>
<name>A0A4V2W576_9FIRM</name>
<comment type="caution">
    <text evidence="2">The sequence shown here is derived from an EMBL/GenBank/DDBJ whole genome shotgun (WGS) entry which is preliminary data.</text>
</comment>
<proteinExistence type="predicted"/>
<keyword evidence="1" id="KW-1133">Transmembrane helix</keyword>
<gene>
    <name evidence="2" type="ORF">EDD60_11182</name>
</gene>
<protein>
    <submittedName>
        <fullName evidence="2">Uncharacterized protein</fullName>
    </submittedName>
</protein>
<dbReference type="AlphaFoldDB" id="A0A4V2W576"/>
<reference evidence="2 3" key="1">
    <citation type="submission" date="2019-03" db="EMBL/GenBank/DDBJ databases">
        <title>Genomic Encyclopedia of Type Strains, Phase IV (KMG-IV): sequencing the most valuable type-strain genomes for metagenomic binning, comparative biology and taxonomic classification.</title>
        <authorList>
            <person name="Goeker M."/>
        </authorList>
    </citation>
    <scope>NUCLEOTIDE SEQUENCE [LARGE SCALE GENOMIC DNA]</scope>
    <source>
        <strain evidence="2 3">DSM 29487</strain>
    </source>
</reference>
<dbReference type="Proteomes" id="UP000295515">
    <property type="component" value="Unassembled WGS sequence"/>
</dbReference>